<dbReference type="AlphaFoldDB" id="A0AAD7NEG5"/>
<keyword evidence="5" id="KW-0472">Membrane</keyword>
<dbReference type="PROSITE" id="PS51212">
    <property type="entry name" value="WSC"/>
    <property type="match status" value="2"/>
</dbReference>
<keyword evidence="2" id="KW-0812">Transmembrane</keyword>
<evidence type="ECO:0000256" key="3">
    <source>
        <dbReference type="ARBA" id="ARBA00022729"/>
    </source>
</evidence>
<keyword evidence="4" id="KW-1133">Transmembrane helix</keyword>
<dbReference type="EMBL" id="JARKIB010000041">
    <property type="protein sequence ID" value="KAJ7758645.1"/>
    <property type="molecule type" value="Genomic_DNA"/>
</dbReference>
<dbReference type="InterPro" id="IPR002889">
    <property type="entry name" value="WSC_carb-bd"/>
</dbReference>
<feature type="domain" description="WSC" evidence="8">
    <location>
        <begin position="30"/>
        <end position="123"/>
    </location>
</feature>
<dbReference type="InterPro" id="IPR051836">
    <property type="entry name" value="Kremen_rcpt"/>
</dbReference>
<evidence type="ECO:0000313" key="10">
    <source>
        <dbReference type="Proteomes" id="UP001215598"/>
    </source>
</evidence>
<accession>A0AAD7NEG5</accession>
<dbReference type="Pfam" id="PF01822">
    <property type="entry name" value="WSC"/>
    <property type="match status" value="2"/>
</dbReference>
<dbReference type="GO" id="GO:0005886">
    <property type="term" value="C:plasma membrane"/>
    <property type="evidence" value="ECO:0007669"/>
    <property type="project" value="TreeGrafter"/>
</dbReference>
<feature type="domain" description="WSC" evidence="8">
    <location>
        <begin position="140"/>
        <end position="247"/>
    </location>
</feature>
<comment type="subcellular location">
    <subcellularLocation>
        <location evidence="1">Membrane</location>
        <topology evidence="1">Single-pass membrane protein</topology>
    </subcellularLocation>
</comment>
<comment type="caution">
    <text evidence="9">The sequence shown here is derived from an EMBL/GenBank/DDBJ whole genome shotgun (WGS) entry which is preliminary data.</text>
</comment>
<keyword evidence="6" id="KW-0325">Glycoprotein</keyword>
<dbReference type="PANTHER" id="PTHR24269:SF16">
    <property type="entry name" value="PROTEIN SLG1"/>
    <property type="match status" value="1"/>
</dbReference>
<keyword evidence="10" id="KW-1185">Reference proteome</keyword>
<proteinExistence type="predicted"/>
<dbReference type="Proteomes" id="UP001215598">
    <property type="component" value="Unassembled WGS sequence"/>
</dbReference>
<sequence>MLASRLATVFVLAQLVLSQTLPNTVLQYKEWASIGCQGDSTAARALHHLVTGSSANMTVELCLDACAAGGFILGGLEFGHECYCGNALLYVYTVPQGNCVLPCAGNASELCGGSQALNLYQFADTPFTTGPPSAVFEYKNWVRWACINEGPPFPFSPLPPIAANDMTVDKCLDGCAAAGYNAAGLQNGQRCFCNLVVDDGIGQPDSWESTNDFECEMPCLDNATEICGGGLFQDSQMQGAVSAYVTCDFFLSRAVLNFRARCRGSIFPRSLGVKWVWSRT</sequence>
<organism evidence="9 10">
    <name type="scientific">Mycena metata</name>
    <dbReference type="NCBI Taxonomy" id="1033252"/>
    <lineage>
        <taxon>Eukaryota</taxon>
        <taxon>Fungi</taxon>
        <taxon>Dikarya</taxon>
        <taxon>Basidiomycota</taxon>
        <taxon>Agaricomycotina</taxon>
        <taxon>Agaricomycetes</taxon>
        <taxon>Agaricomycetidae</taxon>
        <taxon>Agaricales</taxon>
        <taxon>Marasmiineae</taxon>
        <taxon>Mycenaceae</taxon>
        <taxon>Mycena</taxon>
    </lineage>
</organism>
<reference evidence="9" key="1">
    <citation type="submission" date="2023-03" db="EMBL/GenBank/DDBJ databases">
        <title>Massive genome expansion in bonnet fungi (Mycena s.s.) driven by repeated elements and novel gene families across ecological guilds.</title>
        <authorList>
            <consortium name="Lawrence Berkeley National Laboratory"/>
            <person name="Harder C.B."/>
            <person name="Miyauchi S."/>
            <person name="Viragh M."/>
            <person name="Kuo A."/>
            <person name="Thoen E."/>
            <person name="Andreopoulos B."/>
            <person name="Lu D."/>
            <person name="Skrede I."/>
            <person name="Drula E."/>
            <person name="Henrissat B."/>
            <person name="Morin E."/>
            <person name="Kohler A."/>
            <person name="Barry K."/>
            <person name="LaButti K."/>
            <person name="Morin E."/>
            <person name="Salamov A."/>
            <person name="Lipzen A."/>
            <person name="Mereny Z."/>
            <person name="Hegedus B."/>
            <person name="Baldrian P."/>
            <person name="Stursova M."/>
            <person name="Weitz H."/>
            <person name="Taylor A."/>
            <person name="Grigoriev I.V."/>
            <person name="Nagy L.G."/>
            <person name="Martin F."/>
            <person name="Kauserud H."/>
        </authorList>
    </citation>
    <scope>NUCLEOTIDE SEQUENCE</scope>
    <source>
        <strain evidence="9">CBHHK182m</strain>
    </source>
</reference>
<evidence type="ECO:0000256" key="6">
    <source>
        <dbReference type="ARBA" id="ARBA00023180"/>
    </source>
</evidence>
<feature type="chain" id="PRO_5042054756" description="WSC domain-containing protein" evidence="7">
    <location>
        <begin position="19"/>
        <end position="280"/>
    </location>
</feature>
<evidence type="ECO:0000313" key="9">
    <source>
        <dbReference type="EMBL" id="KAJ7758645.1"/>
    </source>
</evidence>
<dbReference type="SMART" id="SM00321">
    <property type="entry name" value="WSC"/>
    <property type="match status" value="1"/>
</dbReference>
<evidence type="ECO:0000256" key="4">
    <source>
        <dbReference type="ARBA" id="ARBA00022989"/>
    </source>
</evidence>
<evidence type="ECO:0000256" key="7">
    <source>
        <dbReference type="SAM" id="SignalP"/>
    </source>
</evidence>
<keyword evidence="3 7" id="KW-0732">Signal</keyword>
<feature type="signal peptide" evidence="7">
    <location>
        <begin position="1"/>
        <end position="18"/>
    </location>
</feature>
<evidence type="ECO:0000256" key="2">
    <source>
        <dbReference type="ARBA" id="ARBA00022692"/>
    </source>
</evidence>
<evidence type="ECO:0000256" key="1">
    <source>
        <dbReference type="ARBA" id="ARBA00004167"/>
    </source>
</evidence>
<evidence type="ECO:0000259" key="8">
    <source>
        <dbReference type="PROSITE" id="PS51212"/>
    </source>
</evidence>
<evidence type="ECO:0000256" key="5">
    <source>
        <dbReference type="ARBA" id="ARBA00023136"/>
    </source>
</evidence>
<dbReference type="PANTHER" id="PTHR24269">
    <property type="entry name" value="KREMEN PROTEIN"/>
    <property type="match status" value="1"/>
</dbReference>
<protein>
    <recommendedName>
        <fullName evidence="8">WSC domain-containing protein</fullName>
    </recommendedName>
</protein>
<name>A0AAD7NEG5_9AGAR</name>
<gene>
    <name evidence="9" type="ORF">B0H16DRAFT_641169</name>
</gene>